<dbReference type="PANTHER" id="PTHR46072">
    <property type="entry name" value="AMIDASE-RELATED-RELATED"/>
    <property type="match status" value="1"/>
</dbReference>
<evidence type="ECO:0000259" key="8">
    <source>
        <dbReference type="Pfam" id="PF01425"/>
    </source>
</evidence>
<evidence type="ECO:0000256" key="7">
    <source>
        <dbReference type="SAM" id="MobiDB-lite"/>
    </source>
</evidence>
<evidence type="ECO:0000313" key="9">
    <source>
        <dbReference type="EMBL" id="CDP36102.1"/>
    </source>
</evidence>
<name>A0A060TB41_BLAAD</name>
<feature type="active site" description="Charge relay system" evidence="5">
    <location>
        <position position="213"/>
    </location>
</feature>
<comment type="catalytic activity">
    <reaction evidence="1">
        <text>a monocarboxylic acid amide + H2O = a monocarboxylate + NH4(+)</text>
        <dbReference type="Rhea" id="RHEA:12020"/>
        <dbReference type="ChEBI" id="CHEBI:15377"/>
        <dbReference type="ChEBI" id="CHEBI:28938"/>
        <dbReference type="ChEBI" id="CHEBI:35757"/>
        <dbReference type="ChEBI" id="CHEBI:83628"/>
        <dbReference type="EC" id="3.5.1.4"/>
    </reaction>
</comment>
<accession>A0A060TB41</accession>
<feature type="binding site" evidence="6">
    <location>
        <begin position="234"/>
        <end position="237"/>
    </location>
    <ligand>
        <name>substrate</name>
    </ligand>
</feature>
<feature type="domain" description="Amidase" evidence="8">
    <location>
        <begin position="82"/>
        <end position="523"/>
    </location>
</feature>
<keyword evidence="4" id="KW-0378">Hydrolase</keyword>
<feature type="active site" description="Charge relay system" evidence="5">
    <location>
        <position position="138"/>
    </location>
</feature>
<evidence type="ECO:0000256" key="3">
    <source>
        <dbReference type="ARBA" id="ARBA00012922"/>
    </source>
</evidence>
<comment type="similarity">
    <text evidence="2">Belongs to the amidase family.</text>
</comment>
<feature type="compositionally biased region" description="Polar residues" evidence="7">
    <location>
        <begin position="1"/>
        <end position="12"/>
    </location>
</feature>
<organism evidence="9">
    <name type="scientific">Blastobotrys adeninivorans</name>
    <name type="common">Yeast</name>
    <name type="synonym">Arxula adeninivorans</name>
    <dbReference type="NCBI Taxonomy" id="409370"/>
    <lineage>
        <taxon>Eukaryota</taxon>
        <taxon>Fungi</taxon>
        <taxon>Dikarya</taxon>
        <taxon>Ascomycota</taxon>
        <taxon>Saccharomycotina</taxon>
        <taxon>Dipodascomycetes</taxon>
        <taxon>Dipodascales</taxon>
        <taxon>Trichomonascaceae</taxon>
        <taxon>Blastobotrys</taxon>
    </lineage>
</organism>
<dbReference type="PANTHER" id="PTHR46072:SF11">
    <property type="entry name" value="AMIDASE-RELATED"/>
    <property type="match status" value="1"/>
</dbReference>
<dbReference type="Gene3D" id="3.90.1300.10">
    <property type="entry name" value="Amidase signature (AS) domain"/>
    <property type="match status" value="1"/>
</dbReference>
<dbReference type="GO" id="GO:0004040">
    <property type="term" value="F:amidase activity"/>
    <property type="evidence" value="ECO:0007669"/>
    <property type="project" value="UniProtKB-EC"/>
</dbReference>
<dbReference type="PhylomeDB" id="A0A060TB41"/>
<reference evidence="9" key="1">
    <citation type="submission" date="2014-02" db="EMBL/GenBank/DDBJ databases">
        <authorList>
            <person name="Genoscope - CEA"/>
        </authorList>
    </citation>
    <scope>NUCLEOTIDE SEQUENCE</scope>
    <source>
        <strain evidence="9">LS3</strain>
    </source>
</reference>
<dbReference type="EMBL" id="HG937692">
    <property type="protein sequence ID" value="CDP36102.1"/>
    <property type="molecule type" value="Genomic_DNA"/>
</dbReference>
<evidence type="ECO:0000256" key="1">
    <source>
        <dbReference type="ARBA" id="ARBA00001311"/>
    </source>
</evidence>
<dbReference type="PIRSF" id="PIRSF001221">
    <property type="entry name" value="Amidase_fungi"/>
    <property type="match status" value="1"/>
</dbReference>
<dbReference type="PROSITE" id="PS00571">
    <property type="entry name" value="AMIDASES"/>
    <property type="match status" value="1"/>
</dbReference>
<dbReference type="InterPro" id="IPR023631">
    <property type="entry name" value="Amidase_dom"/>
</dbReference>
<evidence type="ECO:0000256" key="5">
    <source>
        <dbReference type="PIRSR" id="PIRSR001221-1"/>
    </source>
</evidence>
<feature type="active site" description="Acyl-ester intermediate" evidence="5">
    <location>
        <position position="237"/>
    </location>
</feature>
<dbReference type="AlphaFoldDB" id="A0A060TB41"/>
<feature type="binding site" evidence="6">
    <location>
        <position position="187"/>
    </location>
    <ligand>
        <name>substrate</name>
    </ligand>
</feature>
<evidence type="ECO:0000256" key="6">
    <source>
        <dbReference type="PIRSR" id="PIRSR001221-2"/>
    </source>
</evidence>
<dbReference type="EC" id="3.5.1.4" evidence="3"/>
<dbReference type="Pfam" id="PF01425">
    <property type="entry name" value="Amidase"/>
    <property type="match status" value="1"/>
</dbReference>
<evidence type="ECO:0000256" key="4">
    <source>
        <dbReference type="ARBA" id="ARBA00022801"/>
    </source>
</evidence>
<dbReference type="SUPFAM" id="SSF75304">
    <property type="entry name" value="Amidase signature (AS) enzymes"/>
    <property type="match status" value="1"/>
</dbReference>
<reference evidence="9" key="2">
    <citation type="submission" date="2014-06" db="EMBL/GenBank/DDBJ databases">
        <title>The complete genome of Blastobotrys (Arxula) adeninivorans LS3 - a yeast of biotechnological interest.</title>
        <authorList>
            <person name="Kunze G."/>
            <person name="Gaillardin C."/>
            <person name="Czernicka M."/>
            <person name="Durrens P."/>
            <person name="Martin T."/>
            <person name="Boer E."/>
            <person name="Gabaldon T."/>
            <person name="Cruz J."/>
            <person name="Talla E."/>
            <person name="Marck C."/>
            <person name="Goffeau A."/>
            <person name="Barbe V."/>
            <person name="Baret P."/>
            <person name="Baronian K."/>
            <person name="Beier S."/>
            <person name="Bleykasten C."/>
            <person name="Bode R."/>
            <person name="Casaregola S."/>
            <person name="Despons L."/>
            <person name="Fairhead C."/>
            <person name="Giersberg M."/>
            <person name="Gierski P."/>
            <person name="Hahnel U."/>
            <person name="Hartmann A."/>
            <person name="Jankowska D."/>
            <person name="Jubin C."/>
            <person name="Jung P."/>
            <person name="Lafontaine I."/>
            <person name="Leh-Louis V."/>
            <person name="Lemaire M."/>
            <person name="Marcet-Houben M."/>
            <person name="Mascher M."/>
            <person name="Morel G."/>
            <person name="Richard G.-F."/>
            <person name="Riechen J."/>
            <person name="Sacerdot C."/>
            <person name="Sarkar A."/>
            <person name="Savel G."/>
            <person name="Schacherer J."/>
            <person name="Sherman D."/>
            <person name="Straub M.-L."/>
            <person name="Stein N."/>
            <person name="Thierry A."/>
            <person name="Trautwein-Schult A."/>
            <person name="Westhof E."/>
            <person name="Worch S."/>
            <person name="Dujon B."/>
            <person name="Souciet J.-L."/>
            <person name="Wincker P."/>
            <person name="Scholz U."/>
            <person name="Neuveglise N."/>
        </authorList>
    </citation>
    <scope>NUCLEOTIDE SEQUENCE</scope>
    <source>
        <strain evidence="9">LS3</strain>
    </source>
</reference>
<protein>
    <recommendedName>
        <fullName evidence="3">amidase</fullName>
        <ecNumber evidence="3">3.5.1.4</ecNumber>
    </recommendedName>
</protein>
<sequence length="536" mass="58493">MTALESTATAQKRINAARERRDKQLPDKYRIPKDKLPDESVKDVTGFPEQSGLMSSKSLEITNASALEILNKIQGKEWTSEEVTEAFCQRAAYAQQLTNCLSEMFFDKAIERAKELDDYLAKNGKPIGPLHGLPISIKDNHHIVGTYAAVGLSKFTDKESTTYSALVSQLLDLGAVIYCKTTVPPAMKSGVTESALFGLTVNPKNRDHTVGGSSGGESALISFKGAPIGIGSDIGGSIRIPCTVTGLYGLRGTTLRFPYGGTNPGVPGIVHLKSVIGPMARDLQSVEFLCKVVYDHHPEHYDNTCVPLPFREPSVSKKLKFGVILDDGVCKPTPPVARALDETVKALKSAGHEVVEWKPVRADKIGEATLTYMFSDGGRGLLDALDGDQLIKAQDFLSNGPPAPDLPSSQMQKLATEVQAIQNETFEQWKKAGFDGVIAPVLPVAAHPHYDPNYYGYTGYWNVHDYPSCSFPVTVADKGDEKVDYATRNKSEEEVWKHYDLEKYEGGDVGLQIVCHRYEDEKALALAGVIRDALSK</sequence>
<feature type="binding site" evidence="6">
    <location>
        <position position="213"/>
    </location>
    <ligand>
        <name>substrate</name>
    </ligand>
</feature>
<feature type="compositionally biased region" description="Basic and acidic residues" evidence="7">
    <location>
        <begin position="16"/>
        <end position="42"/>
    </location>
</feature>
<dbReference type="InterPro" id="IPR036928">
    <property type="entry name" value="AS_sf"/>
</dbReference>
<dbReference type="InterPro" id="IPR020556">
    <property type="entry name" value="Amidase_CS"/>
</dbReference>
<feature type="region of interest" description="Disordered" evidence="7">
    <location>
        <begin position="1"/>
        <end position="43"/>
    </location>
</feature>
<evidence type="ECO:0000256" key="2">
    <source>
        <dbReference type="ARBA" id="ARBA00009199"/>
    </source>
</evidence>
<proteinExistence type="inferred from homology"/>
<gene>
    <name evidence="9" type="ORF">GNLVRS02_ARAD1B05346g</name>
</gene>